<dbReference type="Proteomes" id="UP000655225">
    <property type="component" value="Unassembled WGS sequence"/>
</dbReference>
<gene>
    <name evidence="2" type="ORF">HHK36_004062</name>
</gene>
<keyword evidence="3" id="KW-1185">Reference proteome</keyword>
<dbReference type="EMBL" id="JABCRI010000002">
    <property type="protein sequence ID" value="KAF8411510.1"/>
    <property type="molecule type" value="Genomic_DNA"/>
</dbReference>
<feature type="region of interest" description="Disordered" evidence="1">
    <location>
        <begin position="204"/>
        <end position="236"/>
    </location>
</feature>
<dbReference type="OrthoDB" id="1751052at2759"/>
<organism evidence="2 3">
    <name type="scientific">Tetracentron sinense</name>
    <name type="common">Spur-leaf</name>
    <dbReference type="NCBI Taxonomy" id="13715"/>
    <lineage>
        <taxon>Eukaryota</taxon>
        <taxon>Viridiplantae</taxon>
        <taxon>Streptophyta</taxon>
        <taxon>Embryophyta</taxon>
        <taxon>Tracheophyta</taxon>
        <taxon>Spermatophyta</taxon>
        <taxon>Magnoliopsida</taxon>
        <taxon>Trochodendrales</taxon>
        <taxon>Trochodendraceae</taxon>
        <taxon>Tetracentron</taxon>
    </lineage>
</organism>
<dbReference type="AlphaFoldDB" id="A0A834ZTK1"/>
<evidence type="ECO:0000256" key="1">
    <source>
        <dbReference type="SAM" id="MobiDB-lite"/>
    </source>
</evidence>
<protein>
    <submittedName>
        <fullName evidence="2">Uncharacterized protein</fullName>
    </submittedName>
</protein>
<reference evidence="2 3" key="1">
    <citation type="submission" date="2020-04" db="EMBL/GenBank/DDBJ databases">
        <title>Plant Genome Project.</title>
        <authorList>
            <person name="Zhang R.-G."/>
        </authorList>
    </citation>
    <scope>NUCLEOTIDE SEQUENCE [LARGE SCALE GENOMIC DNA]</scope>
    <source>
        <strain evidence="2">YNK0</strain>
        <tissue evidence="2">Leaf</tissue>
    </source>
</reference>
<accession>A0A834ZTK1</accession>
<comment type="caution">
    <text evidence="2">The sequence shown here is derived from an EMBL/GenBank/DDBJ whole genome shotgun (WGS) entry which is preliminary data.</text>
</comment>
<sequence>MERKITRHCYPIILLHHTGNPMLRYRQNVFGGLLKEAMGAIPVDNRVHGVPNGNTYANLRPPHQFKTSSIHPVVQIPPPYVPMQQAMVSDGNMPMIPNQQLGTFGSLPMGMVGYEVPLEVQQLPRGTVGYHGNNLKCHDNAPQMVNPTEASWLPNASFDHGQNFNVSEVPLNSSRISSPSIYDPVYEGLGLHIDPFIRIYTHNNNNEIGDGNDTDTPSQGQEDPSHEPPPEEPLPVDDNFMEVRVLAANTMHASKNFVIRIQCIESHTNYIKKISDDPDRIW</sequence>
<evidence type="ECO:0000313" key="3">
    <source>
        <dbReference type="Proteomes" id="UP000655225"/>
    </source>
</evidence>
<name>A0A834ZTK1_TETSI</name>
<evidence type="ECO:0000313" key="2">
    <source>
        <dbReference type="EMBL" id="KAF8411510.1"/>
    </source>
</evidence>
<proteinExistence type="predicted"/>